<reference evidence="1" key="1">
    <citation type="journal article" date="2012" name="PLoS Genet.">
        <title>Comparative analysis of the genomes of two field isolates of the rice blast fungus Magnaporthe oryzae.</title>
        <authorList>
            <person name="Xue M."/>
            <person name="Yang J."/>
            <person name="Li Z."/>
            <person name="Hu S."/>
            <person name="Yao N."/>
            <person name="Dean R.A."/>
            <person name="Zhao W."/>
            <person name="Shen M."/>
            <person name="Zhang H."/>
            <person name="Li C."/>
            <person name="Liu L."/>
            <person name="Cao L."/>
            <person name="Xu X."/>
            <person name="Xing Y."/>
            <person name="Hsiang T."/>
            <person name="Zhang Z."/>
            <person name="Xu J.R."/>
            <person name="Peng Y.L."/>
        </authorList>
    </citation>
    <scope>NUCLEOTIDE SEQUENCE</scope>
    <source>
        <strain evidence="1">Y34</strain>
    </source>
</reference>
<dbReference type="AlphaFoldDB" id="A0AA97P627"/>
<accession>A0AA97P627</accession>
<evidence type="ECO:0000313" key="1">
    <source>
        <dbReference type="EMBL" id="ELQ42741.1"/>
    </source>
</evidence>
<organism evidence="1">
    <name type="scientific">Pyricularia oryzae (strain Y34)</name>
    <name type="common">Rice blast fungus</name>
    <name type="synonym">Magnaporthe oryzae</name>
    <dbReference type="NCBI Taxonomy" id="1143189"/>
    <lineage>
        <taxon>Eukaryota</taxon>
        <taxon>Fungi</taxon>
        <taxon>Dikarya</taxon>
        <taxon>Ascomycota</taxon>
        <taxon>Pezizomycotina</taxon>
        <taxon>Sordariomycetes</taxon>
        <taxon>Sordariomycetidae</taxon>
        <taxon>Magnaporthales</taxon>
        <taxon>Pyriculariaceae</taxon>
        <taxon>Pyricularia</taxon>
    </lineage>
</organism>
<dbReference type="EMBL" id="JH793704">
    <property type="protein sequence ID" value="ELQ42741.1"/>
    <property type="molecule type" value="Genomic_DNA"/>
</dbReference>
<protein>
    <submittedName>
        <fullName evidence="1">Uncharacterized protein</fullName>
    </submittedName>
</protein>
<proteinExistence type="predicted"/>
<gene>
    <name evidence="1" type="ORF">OOU_Y34scaffold00194g54</name>
</gene>
<name>A0AA97P627_PYRO3</name>
<dbReference type="Proteomes" id="UP000011086">
    <property type="component" value="Unassembled WGS sequence"/>
</dbReference>
<sequence>MLRPTDLNGCALMSDFVLIGVHGTTQRVWQCGAPRRILTGFFPLCYLLESAAATFFQRLFVYSVAPAKSPMISSHFSQGSAPLWNPAYFRASQIPNMERKRHANAG</sequence>